<feature type="chain" id="PRO_5045907659" evidence="1">
    <location>
        <begin position="20"/>
        <end position="114"/>
    </location>
</feature>
<sequence>MLRMALVVALLASSSGAYALDNNDLVQLNLRAARQQAQQQPDLEELLQPTHQARLRQEDAVQELVRQQQRRQFSQERYRQEVILEQQRQKDTRRIGEERLRDIMIQREQAPLFQ</sequence>
<dbReference type="Proteomes" id="UP000798046">
    <property type="component" value="Unassembled WGS sequence"/>
</dbReference>
<keyword evidence="3" id="KW-1185">Reference proteome</keyword>
<organism evidence="2 3">
    <name type="scientific">Oryzomonas sagensis</name>
    <dbReference type="NCBI Taxonomy" id="2603857"/>
    <lineage>
        <taxon>Bacteria</taxon>
        <taxon>Pseudomonadati</taxon>
        <taxon>Thermodesulfobacteriota</taxon>
        <taxon>Desulfuromonadia</taxon>
        <taxon>Geobacterales</taxon>
        <taxon>Geobacteraceae</taxon>
        <taxon>Oryzomonas</taxon>
    </lineage>
</organism>
<evidence type="ECO:0000313" key="3">
    <source>
        <dbReference type="Proteomes" id="UP000798046"/>
    </source>
</evidence>
<evidence type="ECO:0000256" key="1">
    <source>
        <dbReference type="SAM" id="SignalP"/>
    </source>
</evidence>
<reference evidence="2 3" key="1">
    <citation type="journal article" date="2020" name="Microorganisms">
        <title>Description of Three Novel Members in the Family Geobacteraceae, Oryzomonas japonicum gen. nov., sp. nov., Oryzomonas sagensis sp. nov., and Oryzomonas ruber sp. nov.</title>
        <authorList>
            <person name="Xu Z."/>
            <person name="Masuda Y."/>
            <person name="Hayakawa C."/>
            <person name="Ushijima N."/>
            <person name="Kawano K."/>
            <person name="Shiratori Y."/>
            <person name="Senoo K."/>
            <person name="Itoh H."/>
        </authorList>
    </citation>
    <scope>NUCLEOTIDE SEQUENCE [LARGE SCALE GENOMIC DNA]</scope>
    <source>
        <strain evidence="2 3">Red100</strain>
    </source>
</reference>
<comment type="caution">
    <text evidence="2">The sequence shown here is derived from an EMBL/GenBank/DDBJ whole genome shotgun (WGS) entry which is preliminary data.</text>
</comment>
<dbReference type="EMBL" id="VZRA01000002">
    <property type="protein sequence ID" value="KAB0670118.1"/>
    <property type="molecule type" value="Genomic_DNA"/>
</dbReference>
<proteinExistence type="predicted"/>
<gene>
    <name evidence="2" type="ORF">F6V30_08110</name>
</gene>
<protein>
    <submittedName>
        <fullName evidence="2">Uncharacterized protein</fullName>
    </submittedName>
</protein>
<accession>A0ABQ6TNB0</accession>
<feature type="signal peptide" evidence="1">
    <location>
        <begin position="1"/>
        <end position="19"/>
    </location>
</feature>
<evidence type="ECO:0000313" key="2">
    <source>
        <dbReference type="EMBL" id="KAB0670118.1"/>
    </source>
</evidence>
<name>A0ABQ6TNB0_9BACT</name>
<keyword evidence="1" id="KW-0732">Signal</keyword>
<dbReference type="RefSeq" id="WP_151156492.1">
    <property type="nucleotide sequence ID" value="NZ_VZRA01000002.1"/>
</dbReference>